<dbReference type="Proteomes" id="UP000010846">
    <property type="component" value="Chromosome"/>
</dbReference>
<feature type="domain" description="DUF488" evidence="1">
    <location>
        <begin position="33"/>
        <end position="147"/>
    </location>
</feature>
<dbReference type="OrthoDB" id="200377at2157"/>
<dbReference type="KEGG" id="hru:Halru_2164"/>
<organism evidence="2 3">
    <name type="scientific">Halovivax ruber (strain DSM 18193 / JCM 13892 / XH-70)</name>
    <dbReference type="NCBI Taxonomy" id="797302"/>
    <lineage>
        <taxon>Archaea</taxon>
        <taxon>Methanobacteriati</taxon>
        <taxon>Methanobacteriota</taxon>
        <taxon>Stenosarchaea group</taxon>
        <taxon>Halobacteria</taxon>
        <taxon>Halobacteriales</taxon>
        <taxon>Natrialbaceae</taxon>
        <taxon>Halovivax</taxon>
    </lineage>
</organism>
<protein>
    <recommendedName>
        <fullName evidence="1">DUF488 domain-containing protein</fullName>
    </recommendedName>
</protein>
<evidence type="ECO:0000313" key="2">
    <source>
        <dbReference type="EMBL" id="AGB16752.1"/>
    </source>
</evidence>
<name>L0IFK3_HALRX</name>
<gene>
    <name evidence="2" type="ordered locus">Halru_2164</name>
</gene>
<evidence type="ECO:0000259" key="1">
    <source>
        <dbReference type="Pfam" id="PF22751"/>
    </source>
</evidence>
<proteinExistence type="predicted"/>
<dbReference type="HOGENOM" id="CLU_149106_0_0_2"/>
<dbReference type="eggNOG" id="arCOG00723">
    <property type="taxonomic scope" value="Archaea"/>
</dbReference>
<dbReference type="AlphaFoldDB" id="L0IFK3"/>
<keyword evidence="3" id="KW-1185">Reference proteome</keyword>
<dbReference type="RefSeq" id="WP_015301365.1">
    <property type="nucleotide sequence ID" value="NC_019964.1"/>
</dbReference>
<dbReference type="GeneID" id="14376672"/>
<dbReference type="InterPro" id="IPR054495">
    <property type="entry name" value="DUF488-N3a"/>
</dbReference>
<reference evidence="2" key="1">
    <citation type="submission" date="2011-09" db="EMBL/GenBank/DDBJ databases">
        <title>Complete sequence of Halovivax ruber XH-70.</title>
        <authorList>
            <consortium name="US DOE Joint Genome Institute"/>
            <person name="Lucas S."/>
            <person name="Han J."/>
            <person name="Lapidus A."/>
            <person name="Cheng J.-F."/>
            <person name="Goodwin L."/>
            <person name="Pitluck S."/>
            <person name="Peters L."/>
            <person name="Mikhailova N."/>
            <person name="Davenport K."/>
            <person name="Detter J.C."/>
            <person name="Han C."/>
            <person name="Tapia R."/>
            <person name="Land M."/>
            <person name="Hauser L."/>
            <person name="Kyrpides N."/>
            <person name="Ivanova N."/>
            <person name="Pagani I."/>
            <person name="Sproer C."/>
            <person name="Anderson I."/>
            <person name="Woyke T."/>
        </authorList>
    </citation>
    <scope>NUCLEOTIDE SEQUENCE</scope>
    <source>
        <strain evidence="2">XH-70</strain>
    </source>
</reference>
<sequence length="152" mass="16658">MTDSGPTLGSLTDSYVAAIQHDLASLPPASTLVGVVRRPTGWFHGAVDENVPQLAPPAELLEETKRAETDLKRRGICDEEAHNAAWDQVDFESRYEAHLDGSADAQAAIDAIVDRLCHGESITLVCFENTAKKRCHRTTLREHIAARLERTA</sequence>
<dbReference type="EMBL" id="CP003050">
    <property type="protein sequence ID" value="AGB16752.1"/>
    <property type="molecule type" value="Genomic_DNA"/>
</dbReference>
<evidence type="ECO:0000313" key="3">
    <source>
        <dbReference type="Proteomes" id="UP000010846"/>
    </source>
</evidence>
<accession>L0IFK3</accession>
<dbReference type="Pfam" id="PF22751">
    <property type="entry name" value="DUF488-N3a"/>
    <property type="match status" value="1"/>
</dbReference>